<evidence type="ECO:0000313" key="1">
    <source>
        <dbReference type="EMBL" id="VAW27836.1"/>
    </source>
</evidence>
<gene>
    <name evidence="1" type="ORF">MNBD_BACTEROID06-1054</name>
</gene>
<sequence length="333" mass="35048">MSYLTFAQTEGEVMFTGFDADTDDGISFVALVDIPASTFIHFNDNEWNELPIGGGGAFSSSSETEMTWQNNTGSAITAGTVITITNLDSTPIPDIGIITTGSINASGTNEVIYMFLGADRFTPTTFLSAIANNGFSLANGSIVNTGLTSGVNAISITGNEDVMVYTNNTNCNGTVAECAAIISTPANWATDDGSGDQSVNAIYPDFPINVCDVAGTLFYPSQYYYSLATGDWNANTSWSLTSDGSGGAVALGEYPRRTDNVVIRNGHTITVDAVDDNKSCGVSPDGLSRANVGDFASSDVRMFYQTGDIIIDAGGILNISVRTLYEGYTYING</sequence>
<proteinExistence type="predicted"/>
<name>A0A3B0V7D5_9ZZZZ</name>
<accession>A0A3B0V7D5</accession>
<dbReference type="AlphaFoldDB" id="A0A3B0V7D5"/>
<reference evidence="1" key="1">
    <citation type="submission" date="2018-06" db="EMBL/GenBank/DDBJ databases">
        <authorList>
            <person name="Zhirakovskaya E."/>
        </authorList>
    </citation>
    <scope>NUCLEOTIDE SEQUENCE</scope>
</reference>
<feature type="non-terminal residue" evidence="1">
    <location>
        <position position="333"/>
    </location>
</feature>
<dbReference type="EMBL" id="UOES01000311">
    <property type="protein sequence ID" value="VAW27836.1"/>
    <property type="molecule type" value="Genomic_DNA"/>
</dbReference>
<protein>
    <submittedName>
        <fullName evidence="1">Uncharacterized protein</fullName>
    </submittedName>
</protein>
<organism evidence="1">
    <name type="scientific">hydrothermal vent metagenome</name>
    <dbReference type="NCBI Taxonomy" id="652676"/>
    <lineage>
        <taxon>unclassified sequences</taxon>
        <taxon>metagenomes</taxon>
        <taxon>ecological metagenomes</taxon>
    </lineage>
</organism>